<dbReference type="AlphaFoldDB" id="A0A399EH15"/>
<dbReference type="EMBL" id="QWLA01000087">
    <property type="protein sequence ID" value="RIH83016.1"/>
    <property type="molecule type" value="Genomic_DNA"/>
</dbReference>
<evidence type="ECO:0000259" key="1">
    <source>
        <dbReference type="Pfam" id="PF13575"/>
    </source>
</evidence>
<evidence type="ECO:0000313" key="3">
    <source>
        <dbReference type="Proteomes" id="UP000265341"/>
    </source>
</evidence>
<dbReference type="Proteomes" id="UP000265341">
    <property type="component" value="Unassembled WGS sequence"/>
</dbReference>
<name>A0A399EH15_9DEIN</name>
<organism evidence="2 3">
    <name type="scientific">Calidithermus roseus</name>
    <dbReference type="NCBI Taxonomy" id="1644118"/>
    <lineage>
        <taxon>Bacteria</taxon>
        <taxon>Thermotogati</taxon>
        <taxon>Deinococcota</taxon>
        <taxon>Deinococci</taxon>
        <taxon>Thermales</taxon>
        <taxon>Thermaceae</taxon>
        <taxon>Calidithermus</taxon>
    </lineage>
</organism>
<protein>
    <submittedName>
        <fullName evidence="2">Type 2 lantibiotic biosynthesis protein LanM</fullName>
    </submittedName>
</protein>
<evidence type="ECO:0000313" key="2">
    <source>
        <dbReference type="EMBL" id="RIH83016.1"/>
    </source>
</evidence>
<proteinExistence type="predicted"/>
<reference evidence="2 3" key="1">
    <citation type="submission" date="2018-08" db="EMBL/GenBank/DDBJ databases">
        <title>Meiothermus roseus NBRC 110900 genome sequencing project.</title>
        <authorList>
            <person name="Da Costa M.S."/>
            <person name="Albuquerque L."/>
            <person name="Raposo P."/>
            <person name="Froufe H.J.C."/>
            <person name="Barroso C.S."/>
            <person name="Egas C."/>
        </authorList>
    </citation>
    <scope>NUCLEOTIDE SEQUENCE [LARGE SCALE GENOMIC DNA]</scope>
    <source>
        <strain evidence="2 3">NBRC 110900</strain>
    </source>
</reference>
<sequence>MLVQKIPDDLDGFRFSAAIQAPSNNRVHMVFPYVQNDQTDEMKILFHGVPAPNTQNNPIFGDQIYLPGSYVESIIEGYRYGFDRITKRVERIFSPNWWSALGHCRPRFIIRPTVYYAMLIRLIQQPRYCAEPESIGSFLRHQLAKSPTDLNQFIGYEVADLKRFDIPYFYHRPAQRSIFDGFDQEYPNFFAESAVVHLARNMVEFDKSYRDRSVDILRAEIERASRITRKREDSLVSK</sequence>
<keyword evidence="3" id="KW-1185">Reference proteome</keyword>
<dbReference type="InterPro" id="IPR025410">
    <property type="entry name" value="Lant_dehyd"/>
</dbReference>
<gene>
    <name evidence="2" type="ORF">Mrose_03193</name>
</gene>
<feature type="domain" description="Lantibiotic biosynthesis protein dehydration" evidence="1">
    <location>
        <begin position="13"/>
        <end position="171"/>
    </location>
</feature>
<dbReference type="Pfam" id="PF13575">
    <property type="entry name" value="DUF4135"/>
    <property type="match status" value="1"/>
</dbReference>
<accession>A0A399EH15</accession>
<comment type="caution">
    <text evidence="2">The sequence shown here is derived from an EMBL/GenBank/DDBJ whole genome shotgun (WGS) entry which is preliminary data.</text>
</comment>